<dbReference type="PANTHER" id="PTHR39470:SF1">
    <property type="entry name" value="CHORISMATE SYNTHASE PROTEIN"/>
    <property type="match status" value="1"/>
</dbReference>
<feature type="transmembrane region" description="Helical" evidence="1">
    <location>
        <begin position="49"/>
        <end position="69"/>
    </location>
</feature>
<keyword evidence="1" id="KW-0472">Membrane</keyword>
<evidence type="ECO:0000313" key="2">
    <source>
        <dbReference type="EMBL" id="CAF9920562.1"/>
    </source>
</evidence>
<dbReference type="AlphaFoldDB" id="A0A8H3F8E1"/>
<keyword evidence="1" id="KW-1133">Transmembrane helix</keyword>
<organism evidence="2 3">
    <name type="scientific">Heterodermia speciosa</name>
    <dbReference type="NCBI Taxonomy" id="116794"/>
    <lineage>
        <taxon>Eukaryota</taxon>
        <taxon>Fungi</taxon>
        <taxon>Dikarya</taxon>
        <taxon>Ascomycota</taxon>
        <taxon>Pezizomycotina</taxon>
        <taxon>Lecanoromycetes</taxon>
        <taxon>OSLEUM clade</taxon>
        <taxon>Lecanoromycetidae</taxon>
        <taxon>Caliciales</taxon>
        <taxon>Physciaceae</taxon>
        <taxon>Heterodermia</taxon>
    </lineage>
</organism>
<gene>
    <name evidence="2" type="ORF">HETSPECPRED_004282</name>
</gene>
<keyword evidence="3" id="KW-1185">Reference proteome</keyword>
<dbReference type="Proteomes" id="UP000664521">
    <property type="component" value="Unassembled WGS sequence"/>
</dbReference>
<evidence type="ECO:0000256" key="1">
    <source>
        <dbReference type="SAM" id="Phobius"/>
    </source>
</evidence>
<sequence length="356" mass="39370">MVSLATLQTLLFTLGPLLLPRLISYYRTQRASSASSPLPTIPLPHSLKNALHILFISASLSLLLTLPYFSPENILTLTSSRLQTPPDVLFTRLSAMRPNHTLSPADELLRPRLTTLEARTLYLAHGPDTLTNCPFCSAAEPVTYLYYALPGLLTPHLLHLLALGLATSSLIAGKAANRWRNYAAMLGVVLACTEIYMLGTYDHKTNARVLRPEDLTHFHWRVRTLRYLAFALADAAFAGLLYLSGTNRMFGMQVSSAERVEAVMKVMEQARGKMAALGIVKNVVVRDEGLAGRGREYWRREKVVMGEVMDEREVVEGVRNALEGGRVRVEEVERDAGRYAEGIYGGVEMRGDSLGG</sequence>
<feature type="transmembrane region" description="Helical" evidence="1">
    <location>
        <begin position="227"/>
        <end position="245"/>
    </location>
</feature>
<name>A0A8H3F8E1_9LECA</name>
<keyword evidence="1" id="KW-0812">Transmembrane</keyword>
<proteinExistence type="predicted"/>
<dbReference type="EMBL" id="CAJPDS010000026">
    <property type="protein sequence ID" value="CAF9920562.1"/>
    <property type="molecule type" value="Genomic_DNA"/>
</dbReference>
<accession>A0A8H3F8E1</accession>
<comment type="caution">
    <text evidence="2">The sequence shown here is derived from an EMBL/GenBank/DDBJ whole genome shotgun (WGS) entry which is preliminary data.</text>
</comment>
<reference evidence="2" key="1">
    <citation type="submission" date="2021-03" db="EMBL/GenBank/DDBJ databases">
        <authorList>
            <person name="Tagirdzhanova G."/>
        </authorList>
    </citation>
    <scope>NUCLEOTIDE SEQUENCE</scope>
</reference>
<dbReference type="OrthoDB" id="4218123at2759"/>
<dbReference type="PANTHER" id="PTHR39470">
    <property type="entry name" value="CHROMOSOME 10, WHOLE GENOME SHOTGUN SEQUENCE"/>
    <property type="match status" value="1"/>
</dbReference>
<feature type="transmembrane region" description="Helical" evidence="1">
    <location>
        <begin position="182"/>
        <end position="201"/>
    </location>
</feature>
<protein>
    <submittedName>
        <fullName evidence="2">Uncharacterized protein</fullName>
    </submittedName>
</protein>
<evidence type="ECO:0000313" key="3">
    <source>
        <dbReference type="Proteomes" id="UP000664521"/>
    </source>
</evidence>